<proteinExistence type="predicted"/>
<dbReference type="NCBIfam" id="TIGR02728">
    <property type="entry name" value="spore_gerQ"/>
    <property type="match status" value="1"/>
</dbReference>
<reference evidence="2" key="2">
    <citation type="submission" date="2021-04" db="EMBL/GenBank/DDBJ databases">
        <authorList>
            <person name="Gilroy R."/>
        </authorList>
    </citation>
    <scope>NUCLEOTIDE SEQUENCE</scope>
    <source>
        <strain evidence="2">ChiGjej1B1-14440</strain>
    </source>
</reference>
<feature type="compositionally biased region" description="Low complexity" evidence="1">
    <location>
        <begin position="37"/>
        <end position="49"/>
    </location>
</feature>
<gene>
    <name evidence="2" type="primary">gerQ</name>
    <name evidence="2" type="ORF">H9980_11510</name>
</gene>
<dbReference type="InterPro" id="IPR014099">
    <property type="entry name" value="Spore_coat_GerQ"/>
</dbReference>
<dbReference type="AlphaFoldDB" id="A0A9D1XNA3"/>
<dbReference type="Pfam" id="PF09671">
    <property type="entry name" value="Spore_GerQ"/>
    <property type="match status" value="1"/>
</dbReference>
<accession>A0A9D1XNA3</accession>
<evidence type="ECO:0000313" key="2">
    <source>
        <dbReference type="EMBL" id="HIX82577.1"/>
    </source>
</evidence>
<keyword evidence="2" id="KW-0946">Virion</keyword>
<organism evidence="2 3">
    <name type="scientific">Candidatus Erysipelatoclostridium merdavium</name>
    <dbReference type="NCBI Taxonomy" id="2838566"/>
    <lineage>
        <taxon>Bacteria</taxon>
        <taxon>Bacillati</taxon>
        <taxon>Bacillota</taxon>
        <taxon>Erysipelotrichia</taxon>
        <taxon>Erysipelotrichales</taxon>
        <taxon>Erysipelotrichales incertae sedis</taxon>
    </lineage>
</organism>
<protein>
    <submittedName>
        <fullName evidence="2">Spore coat protein GerQ</fullName>
    </submittedName>
</protein>
<comment type="caution">
    <text evidence="2">The sequence shown here is derived from an EMBL/GenBank/DDBJ whole genome shotgun (WGS) entry which is preliminary data.</text>
</comment>
<reference evidence="2" key="1">
    <citation type="journal article" date="2021" name="PeerJ">
        <title>Extensive microbial diversity within the chicken gut microbiome revealed by metagenomics and culture.</title>
        <authorList>
            <person name="Gilroy R."/>
            <person name="Ravi A."/>
            <person name="Getino M."/>
            <person name="Pursley I."/>
            <person name="Horton D.L."/>
            <person name="Alikhan N.F."/>
            <person name="Baker D."/>
            <person name="Gharbi K."/>
            <person name="Hall N."/>
            <person name="Watson M."/>
            <person name="Adriaenssens E.M."/>
            <person name="Foster-Nyarko E."/>
            <person name="Jarju S."/>
            <person name="Secka A."/>
            <person name="Antonio M."/>
            <person name="Oren A."/>
            <person name="Chaudhuri R.R."/>
            <person name="La Ragione R."/>
            <person name="Hildebrand F."/>
            <person name="Pallen M.J."/>
        </authorList>
    </citation>
    <scope>NUCLEOTIDE SEQUENCE</scope>
    <source>
        <strain evidence="2">ChiGjej1B1-14440</strain>
    </source>
</reference>
<dbReference type="Proteomes" id="UP000886724">
    <property type="component" value="Unassembled WGS sequence"/>
</dbReference>
<dbReference type="EMBL" id="DXET01000255">
    <property type="protein sequence ID" value="HIX82577.1"/>
    <property type="molecule type" value="Genomic_DNA"/>
</dbReference>
<evidence type="ECO:0000313" key="3">
    <source>
        <dbReference type="Proteomes" id="UP000886724"/>
    </source>
</evidence>
<evidence type="ECO:0000256" key="1">
    <source>
        <dbReference type="SAM" id="MobiDB-lite"/>
    </source>
</evidence>
<feature type="region of interest" description="Disordered" evidence="1">
    <location>
        <begin position="15"/>
        <end position="51"/>
    </location>
</feature>
<name>A0A9D1XNA3_9FIRM</name>
<keyword evidence="2" id="KW-0167">Capsid protein</keyword>
<sequence length="136" mass="15754">MNYFNDLNPFLVRQENDDSSAENPSDSSTNPPPITTPPNTSNTPGTGTTMVPAPVIDQTYIENILRLNIGKLGTFYFTYSNSNEWRDKVYRGIIQQAGRDHFIIRDSKTNHEYLLQLVYFNWAEFDEPINYQHPYQ</sequence>